<dbReference type="EMBL" id="NBIV01000291">
    <property type="protein sequence ID" value="PXF40471.1"/>
    <property type="molecule type" value="Genomic_DNA"/>
</dbReference>
<dbReference type="OrthoDB" id="10588247at2759"/>
<proteinExistence type="predicted"/>
<feature type="compositionally biased region" description="Low complexity" evidence="1">
    <location>
        <begin position="60"/>
        <end position="77"/>
    </location>
</feature>
<organism evidence="2 3">
    <name type="scientific">Gracilariopsis chorda</name>
    <dbReference type="NCBI Taxonomy" id="448386"/>
    <lineage>
        <taxon>Eukaryota</taxon>
        <taxon>Rhodophyta</taxon>
        <taxon>Florideophyceae</taxon>
        <taxon>Rhodymeniophycidae</taxon>
        <taxon>Gracilariales</taxon>
        <taxon>Gracilariaceae</taxon>
        <taxon>Gracilariopsis</taxon>
    </lineage>
</organism>
<dbReference type="Proteomes" id="UP000247409">
    <property type="component" value="Unassembled WGS sequence"/>
</dbReference>
<dbReference type="AlphaFoldDB" id="A0A2V3IEJ7"/>
<evidence type="ECO:0000256" key="1">
    <source>
        <dbReference type="SAM" id="MobiDB-lite"/>
    </source>
</evidence>
<feature type="compositionally biased region" description="Low complexity" evidence="1">
    <location>
        <begin position="23"/>
        <end position="36"/>
    </location>
</feature>
<feature type="region of interest" description="Disordered" evidence="1">
    <location>
        <begin position="1"/>
        <end position="96"/>
    </location>
</feature>
<sequence length="293" mass="33488">MRPRQSIDIGAFQFQRTKKRRLSLLSSSSKPKQSQLPPRPPLRECTNLQDRPTAAHTEPAHSAKPSTPKPKPTSTGPARKKTRERRLPLHTQIHDSLPIPDKIHKFVHLAIASTIEKSDPNASEQMRAKLQQDSQLIMERVDEFVKNYHSPEVQQWQSNPEKEQIDLKIAQMDQLGKACMDELDMWNNVVEISEPPVEWPKLDDSAQEEQFSEPQQLLQQSTDVLNTYILDTHHMFALAKRMHTLNRDTHCRVQAVAAALNQKVISQFGGRPSETLRPPDSLHVDPIDQSPRL</sequence>
<evidence type="ECO:0000313" key="3">
    <source>
        <dbReference type="Proteomes" id="UP000247409"/>
    </source>
</evidence>
<gene>
    <name evidence="2" type="ORF">BWQ96_09820</name>
</gene>
<accession>A0A2V3IEJ7</accession>
<reference evidence="2 3" key="1">
    <citation type="journal article" date="2018" name="Mol. Biol. Evol.">
        <title>Analysis of the draft genome of the red seaweed Gracilariopsis chorda provides insights into genome size evolution in Rhodophyta.</title>
        <authorList>
            <person name="Lee J."/>
            <person name="Yang E.C."/>
            <person name="Graf L."/>
            <person name="Yang J.H."/>
            <person name="Qiu H."/>
            <person name="Zel Zion U."/>
            <person name="Chan C.X."/>
            <person name="Stephens T.G."/>
            <person name="Weber A.P.M."/>
            <person name="Boo G.H."/>
            <person name="Boo S.M."/>
            <person name="Kim K.M."/>
            <person name="Shin Y."/>
            <person name="Jung M."/>
            <person name="Lee S.J."/>
            <person name="Yim H.S."/>
            <person name="Lee J.H."/>
            <person name="Bhattacharya D."/>
            <person name="Yoon H.S."/>
        </authorList>
    </citation>
    <scope>NUCLEOTIDE SEQUENCE [LARGE SCALE GENOMIC DNA]</scope>
    <source>
        <strain evidence="2 3">SKKU-2015</strain>
        <tissue evidence="2">Whole body</tissue>
    </source>
</reference>
<feature type="region of interest" description="Disordered" evidence="1">
    <location>
        <begin position="269"/>
        <end position="293"/>
    </location>
</feature>
<name>A0A2V3IEJ7_9FLOR</name>
<protein>
    <submittedName>
        <fullName evidence="2">Uncharacterized protein</fullName>
    </submittedName>
</protein>
<evidence type="ECO:0000313" key="2">
    <source>
        <dbReference type="EMBL" id="PXF40471.1"/>
    </source>
</evidence>
<comment type="caution">
    <text evidence="2">The sequence shown here is derived from an EMBL/GenBank/DDBJ whole genome shotgun (WGS) entry which is preliminary data.</text>
</comment>
<keyword evidence="3" id="KW-1185">Reference proteome</keyword>